<dbReference type="GO" id="GO:0005524">
    <property type="term" value="F:ATP binding"/>
    <property type="evidence" value="ECO:0007669"/>
    <property type="project" value="UniProtKB-KW"/>
</dbReference>
<dbReference type="AlphaFoldDB" id="A0A5J4F8Y4"/>
<evidence type="ECO:0000256" key="6">
    <source>
        <dbReference type="ARBA" id="ARBA00022741"/>
    </source>
</evidence>
<dbReference type="PANTHER" id="PTHR33571:SF14">
    <property type="entry name" value="PROTEIN ADENYLYLTRANSFERASE MJ0435-RELATED"/>
    <property type="match status" value="1"/>
</dbReference>
<name>A0A5J4F8Y4_MICAE</name>
<organism evidence="11 12">
    <name type="scientific">Microcystis aeruginosa NIES-4325</name>
    <dbReference type="NCBI Taxonomy" id="2569534"/>
    <lineage>
        <taxon>Bacteria</taxon>
        <taxon>Bacillati</taxon>
        <taxon>Cyanobacteriota</taxon>
        <taxon>Cyanophyceae</taxon>
        <taxon>Oscillatoriophycideae</taxon>
        <taxon>Chroococcales</taxon>
        <taxon>Microcystaceae</taxon>
        <taxon>Microcystis</taxon>
    </lineage>
</organism>
<evidence type="ECO:0000256" key="8">
    <source>
        <dbReference type="ARBA" id="ARBA00022842"/>
    </source>
</evidence>
<feature type="domain" description="Polymerase nucleotidyl transferase" evidence="10">
    <location>
        <begin position="12"/>
        <end position="92"/>
    </location>
</feature>
<keyword evidence="6" id="KW-0547">Nucleotide-binding</keyword>
<comment type="cofactor">
    <cofactor evidence="1">
        <name>Mg(2+)</name>
        <dbReference type="ChEBI" id="CHEBI:18420"/>
    </cofactor>
</comment>
<dbReference type="Pfam" id="PF01909">
    <property type="entry name" value="NTP_transf_2"/>
    <property type="match status" value="1"/>
</dbReference>
<dbReference type="InterPro" id="IPR043519">
    <property type="entry name" value="NT_sf"/>
</dbReference>
<evidence type="ECO:0000256" key="9">
    <source>
        <dbReference type="ARBA" id="ARBA00038276"/>
    </source>
</evidence>
<keyword evidence="5" id="KW-0479">Metal-binding</keyword>
<gene>
    <name evidence="11" type="ORF">MiAbW_01664</name>
</gene>
<sequence length="96" mass="11040">MRKLDALKLVKSHQEELQKLGVKSLNLFGSVARDQANSQSDVDILVELDESIGFFDFFRIKHYLEDLFQCPVDLGTVDALKEHLRQPILEEAIHVF</sequence>
<reference evidence="11 12" key="1">
    <citation type="journal article" date="2019" name="FEMS Microbiol. Lett.">
        <title>A novel salt-tolerant genotype illuminates the sucrose gene evolution in freshwater bloom-forming cyanobacterium Microcystis aeruginosa.</title>
        <authorList>
            <person name="Tanabe Y."/>
            <person name="Yamaguchi H."/>
            <person name="Sano T."/>
            <person name="Kawachi M."/>
        </authorList>
    </citation>
    <scope>NUCLEOTIDE SEQUENCE [LARGE SCALE GENOMIC DNA]</scope>
    <source>
        <strain evidence="11 12">NIES-4325</strain>
    </source>
</reference>
<evidence type="ECO:0000256" key="2">
    <source>
        <dbReference type="ARBA" id="ARBA00022649"/>
    </source>
</evidence>
<dbReference type="GO" id="GO:0046872">
    <property type="term" value="F:metal ion binding"/>
    <property type="evidence" value="ECO:0007669"/>
    <property type="project" value="UniProtKB-KW"/>
</dbReference>
<dbReference type="SUPFAM" id="SSF81301">
    <property type="entry name" value="Nucleotidyltransferase"/>
    <property type="match status" value="1"/>
</dbReference>
<evidence type="ECO:0000256" key="4">
    <source>
        <dbReference type="ARBA" id="ARBA00022695"/>
    </source>
</evidence>
<dbReference type="Proteomes" id="UP000376575">
    <property type="component" value="Unassembled WGS sequence"/>
</dbReference>
<proteinExistence type="inferred from homology"/>
<dbReference type="GO" id="GO:0016779">
    <property type="term" value="F:nucleotidyltransferase activity"/>
    <property type="evidence" value="ECO:0007669"/>
    <property type="project" value="UniProtKB-KW"/>
</dbReference>
<dbReference type="CDD" id="cd05403">
    <property type="entry name" value="NT_KNTase_like"/>
    <property type="match status" value="1"/>
</dbReference>
<evidence type="ECO:0000256" key="5">
    <source>
        <dbReference type="ARBA" id="ARBA00022723"/>
    </source>
</evidence>
<evidence type="ECO:0000259" key="10">
    <source>
        <dbReference type="Pfam" id="PF01909"/>
    </source>
</evidence>
<keyword evidence="7" id="KW-0067">ATP-binding</keyword>
<evidence type="ECO:0000313" key="11">
    <source>
        <dbReference type="EMBL" id="GEA27104.1"/>
    </source>
</evidence>
<keyword evidence="4" id="KW-0548">Nucleotidyltransferase</keyword>
<evidence type="ECO:0000256" key="3">
    <source>
        <dbReference type="ARBA" id="ARBA00022679"/>
    </source>
</evidence>
<accession>A0A5J4F8Y4</accession>
<keyword evidence="2" id="KW-1277">Toxin-antitoxin system</keyword>
<dbReference type="PANTHER" id="PTHR33571">
    <property type="entry name" value="SSL8005 PROTEIN"/>
    <property type="match status" value="1"/>
</dbReference>
<evidence type="ECO:0000256" key="1">
    <source>
        <dbReference type="ARBA" id="ARBA00001946"/>
    </source>
</evidence>
<comment type="similarity">
    <text evidence="9">Belongs to the MntA antitoxin family.</text>
</comment>
<keyword evidence="8" id="KW-0460">Magnesium</keyword>
<protein>
    <recommendedName>
        <fullName evidence="10">Polymerase nucleotidyl transferase domain-containing protein</fullName>
    </recommendedName>
</protein>
<dbReference type="InterPro" id="IPR052038">
    <property type="entry name" value="Type-VII_TA_antitoxin"/>
</dbReference>
<dbReference type="Gene3D" id="3.30.460.10">
    <property type="entry name" value="Beta Polymerase, domain 2"/>
    <property type="match status" value="1"/>
</dbReference>
<keyword evidence="3" id="KW-0808">Transferase</keyword>
<evidence type="ECO:0000256" key="7">
    <source>
        <dbReference type="ARBA" id="ARBA00022840"/>
    </source>
</evidence>
<comment type="caution">
    <text evidence="11">The sequence shown here is derived from an EMBL/GenBank/DDBJ whole genome shotgun (WGS) entry which is preliminary data.</text>
</comment>
<dbReference type="InterPro" id="IPR002934">
    <property type="entry name" value="Polymerase_NTP_transf_dom"/>
</dbReference>
<evidence type="ECO:0000313" key="12">
    <source>
        <dbReference type="Proteomes" id="UP000376575"/>
    </source>
</evidence>
<dbReference type="EMBL" id="BJKP01000012">
    <property type="protein sequence ID" value="GEA27104.1"/>
    <property type="molecule type" value="Genomic_DNA"/>
</dbReference>
<dbReference type="RefSeq" id="WP_151695785.1">
    <property type="nucleotide sequence ID" value="NZ_BJKP01000012.1"/>
</dbReference>